<name>A0AAW3ZKT0_9GAMM</name>
<dbReference type="GO" id="GO:0009279">
    <property type="term" value="C:cell outer membrane"/>
    <property type="evidence" value="ECO:0007669"/>
    <property type="project" value="UniProtKB-SubCell"/>
</dbReference>
<comment type="caution">
    <text evidence="7">The sequence shown here is derived from an EMBL/GenBank/DDBJ whole genome shotgun (WGS) entry which is preliminary data.</text>
</comment>
<evidence type="ECO:0000256" key="4">
    <source>
        <dbReference type="SAM" id="Coils"/>
    </source>
</evidence>
<feature type="signal peptide" evidence="5">
    <location>
        <begin position="1"/>
        <end position="21"/>
    </location>
</feature>
<dbReference type="InterPro" id="IPR006665">
    <property type="entry name" value="OmpA-like"/>
</dbReference>
<dbReference type="PRINTS" id="PR01021">
    <property type="entry name" value="OMPADOMAIN"/>
</dbReference>
<dbReference type="PROSITE" id="PS01068">
    <property type="entry name" value="OMPA_1"/>
    <property type="match status" value="1"/>
</dbReference>
<protein>
    <submittedName>
        <fullName evidence="7">OmpA family protein</fullName>
    </submittedName>
</protein>
<dbReference type="PROSITE" id="PS51257">
    <property type="entry name" value="PROKAR_LIPOPROTEIN"/>
    <property type="match status" value="1"/>
</dbReference>
<dbReference type="PANTHER" id="PTHR30329:SF20">
    <property type="entry name" value="EXPORTED PROTEIN"/>
    <property type="match status" value="1"/>
</dbReference>
<gene>
    <name evidence="7" type="ORF">IFO71_04090</name>
</gene>
<proteinExistence type="predicted"/>
<dbReference type="RefSeq" id="WP_192028263.1">
    <property type="nucleotide sequence ID" value="NZ_JACYTR010000005.1"/>
</dbReference>
<evidence type="ECO:0000256" key="2">
    <source>
        <dbReference type="ARBA" id="ARBA00023136"/>
    </source>
</evidence>
<keyword evidence="2 3" id="KW-0472">Membrane</keyword>
<keyword evidence="4" id="KW-0175">Coiled coil</keyword>
<keyword evidence="8" id="KW-1185">Reference proteome</keyword>
<dbReference type="Gene3D" id="3.30.1330.60">
    <property type="entry name" value="OmpA-like domain"/>
    <property type="match status" value="1"/>
</dbReference>
<accession>A0AAW3ZKT0</accession>
<evidence type="ECO:0000313" key="8">
    <source>
        <dbReference type="Proteomes" id="UP000613768"/>
    </source>
</evidence>
<sequence>MIHLSARLAAALIFAMGLAGCASTPQKDLAVERLEASLSALNADAALANYAAAERLQARQALAALRQADKKSRPDRLYIAERRLDIARITAQAEMAADQLEQLERERDRIMLEATRRDAERNRLEAEKLRLQSLARAEEAARAQEEAEAARLASELSSAEAEAAKRLAEAQAAEANLAKREAELALAAADSLRIQLESITSKRDARGEVMTLSGDAFASGQSNLRPEARGNLGRIVEFLQSKPGAVIIEGHTDNRGSANLNQVLSQKRADAVRQALIEEGVDGSRMTAVGRGMDQPVADNGSADGRARNRRVEIVLSGG</sequence>
<feature type="chain" id="PRO_5043453217" evidence="5">
    <location>
        <begin position="22"/>
        <end position="319"/>
    </location>
</feature>
<evidence type="ECO:0000256" key="3">
    <source>
        <dbReference type="PROSITE-ProRule" id="PRU00473"/>
    </source>
</evidence>
<keyword evidence="5" id="KW-0732">Signal</keyword>
<dbReference type="PROSITE" id="PS51123">
    <property type="entry name" value="OMPA_2"/>
    <property type="match status" value="1"/>
</dbReference>
<dbReference type="InterPro" id="IPR050330">
    <property type="entry name" value="Bact_OuterMem_StrucFunc"/>
</dbReference>
<dbReference type="PANTHER" id="PTHR30329">
    <property type="entry name" value="STATOR ELEMENT OF FLAGELLAR MOTOR COMPLEX"/>
    <property type="match status" value="1"/>
</dbReference>
<organism evidence="7 8">
    <name type="scientific">Pseudomarimonas arenosa</name>
    <dbReference type="NCBI Taxonomy" id="2774145"/>
    <lineage>
        <taxon>Bacteria</taxon>
        <taxon>Pseudomonadati</taxon>
        <taxon>Pseudomonadota</taxon>
        <taxon>Gammaproteobacteria</taxon>
        <taxon>Lysobacterales</taxon>
        <taxon>Lysobacteraceae</taxon>
        <taxon>Pseudomarimonas</taxon>
    </lineage>
</organism>
<dbReference type="InterPro" id="IPR006664">
    <property type="entry name" value="OMP_bac"/>
</dbReference>
<evidence type="ECO:0000259" key="6">
    <source>
        <dbReference type="PROSITE" id="PS51123"/>
    </source>
</evidence>
<dbReference type="Pfam" id="PF00691">
    <property type="entry name" value="OmpA"/>
    <property type="match status" value="1"/>
</dbReference>
<dbReference type="SUPFAM" id="SSF103088">
    <property type="entry name" value="OmpA-like"/>
    <property type="match status" value="1"/>
</dbReference>
<dbReference type="AlphaFoldDB" id="A0AAW3ZKT0"/>
<dbReference type="CDD" id="cd07185">
    <property type="entry name" value="OmpA_C-like"/>
    <property type="match status" value="1"/>
</dbReference>
<dbReference type="Proteomes" id="UP000613768">
    <property type="component" value="Unassembled WGS sequence"/>
</dbReference>
<feature type="domain" description="OmpA-like" evidence="6">
    <location>
        <begin position="204"/>
        <end position="319"/>
    </location>
</feature>
<evidence type="ECO:0000313" key="7">
    <source>
        <dbReference type="EMBL" id="MBD8524916.1"/>
    </source>
</evidence>
<dbReference type="InterPro" id="IPR036737">
    <property type="entry name" value="OmpA-like_sf"/>
</dbReference>
<comment type="subcellular location">
    <subcellularLocation>
        <location evidence="1">Cell outer membrane</location>
    </subcellularLocation>
</comment>
<dbReference type="EMBL" id="JACYTR010000005">
    <property type="protein sequence ID" value="MBD8524916.1"/>
    <property type="molecule type" value="Genomic_DNA"/>
</dbReference>
<dbReference type="InterPro" id="IPR006690">
    <property type="entry name" value="OMPA-like_CS"/>
</dbReference>
<evidence type="ECO:0000256" key="5">
    <source>
        <dbReference type="SAM" id="SignalP"/>
    </source>
</evidence>
<evidence type="ECO:0000256" key="1">
    <source>
        <dbReference type="ARBA" id="ARBA00004442"/>
    </source>
</evidence>
<feature type="coiled-coil region" evidence="4">
    <location>
        <begin position="86"/>
        <end position="190"/>
    </location>
</feature>
<reference evidence="7 8" key="1">
    <citation type="submission" date="2020-09" db="EMBL/GenBank/DDBJ databases">
        <title>Pseudoxanthomonas sp. CAU 1598 isolated from sand of Yaerae Beach.</title>
        <authorList>
            <person name="Kim W."/>
        </authorList>
    </citation>
    <scope>NUCLEOTIDE SEQUENCE [LARGE SCALE GENOMIC DNA]</scope>
    <source>
        <strain evidence="7 8">CAU 1598</strain>
    </source>
</reference>